<organism evidence="13 14">
    <name type="scientific">Canna indica</name>
    <name type="common">Indian-shot</name>
    <dbReference type="NCBI Taxonomy" id="4628"/>
    <lineage>
        <taxon>Eukaryota</taxon>
        <taxon>Viridiplantae</taxon>
        <taxon>Streptophyta</taxon>
        <taxon>Embryophyta</taxon>
        <taxon>Tracheophyta</taxon>
        <taxon>Spermatophyta</taxon>
        <taxon>Magnoliopsida</taxon>
        <taxon>Liliopsida</taxon>
        <taxon>Zingiberales</taxon>
        <taxon>Cannaceae</taxon>
        <taxon>Canna</taxon>
    </lineage>
</organism>
<evidence type="ECO:0000256" key="5">
    <source>
        <dbReference type="ARBA" id="ARBA00011881"/>
    </source>
</evidence>
<evidence type="ECO:0000256" key="1">
    <source>
        <dbReference type="ARBA" id="ARBA00001041"/>
    </source>
</evidence>
<dbReference type="AlphaFoldDB" id="A0AAQ3QJ48"/>
<evidence type="ECO:0000256" key="3">
    <source>
        <dbReference type="ARBA" id="ARBA00001964"/>
    </source>
</evidence>
<evidence type="ECO:0000256" key="4">
    <source>
        <dbReference type="ARBA" id="ARBA00007812"/>
    </source>
</evidence>
<evidence type="ECO:0000313" key="13">
    <source>
        <dbReference type="EMBL" id="WOL10050.1"/>
    </source>
</evidence>
<dbReference type="GO" id="GO:0030976">
    <property type="term" value="F:thiamine pyrophosphate binding"/>
    <property type="evidence" value="ECO:0007669"/>
    <property type="project" value="InterPro"/>
</dbReference>
<dbReference type="GO" id="GO:0046872">
    <property type="term" value="F:metal ion binding"/>
    <property type="evidence" value="ECO:0007669"/>
    <property type="project" value="UniProtKB-KW"/>
</dbReference>
<evidence type="ECO:0000256" key="8">
    <source>
        <dbReference type="ARBA" id="ARBA00022793"/>
    </source>
</evidence>
<dbReference type="GO" id="GO:0005829">
    <property type="term" value="C:cytosol"/>
    <property type="evidence" value="ECO:0007669"/>
    <property type="project" value="TreeGrafter"/>
</dbReference>
<keyword evidence="7" id="KW-0479">Metal-binding</keyword>
<accession>A0AAQ3QJ48</accession>
<comment type="cofactor">
    <cofactor evidence="2">
        <name>a metal cation</name>
        <dbReference type="ChEBI" id="CHEBI:25213"/>
    </cofactor>
</comment>
<evidence type="ECO:0000313" key="14">
    <source>
        <dbReference type="Proteomes" id="UP001327560"/>
    </source>
</evidence>
<name>A0AAQ3QJ48_9LILI</name>
<evidence type="ECO:0000256" key="10">
    <source>
        <dbReference type="ARBA" id="ARBA00023052"/>
    </source>
</evidence>
<dbReference type="GO" id="GO:0004737">
    <property type="term" value="F:pyruvate decarboxylase activity"/>
    <property type="evidence" value="ECO:0007669"/>
    <property type="project" value="UniProtKB-EC"/>
</dbReference>
<dbReference type="SUPFAM" id="SSF52518">
    <property type="entry name" value="Thiamin diphosphate-binding fold (THDP-binding)"/>
    <property type="match status" value="1"/>
</dbReference>
<comment type="similarity">
    <text evidence="4">Belongs to the TPP enzyme family.</text>
</comment>
<evidence type="ECO:0000256" key="7">
    <source>
        <dbReference type="ARBA" id="ARBA00022723"/>
    </source>
</evidence>
<comment type="subunit">
    <text evidence="5">Homotetramer.</text>
</comment>
<dbReference type="Pfam" id="PF02776">
    <property type="entry name" value="TPP_enzyme_N"/>
    <property type="match status" value="1"/>
</dbReference>
<keyword evidence="14" id="KW-1185">Reference proteome</keyword>
<evidence type="ECO:0000256" key="6">
    <source>
        <dbReference type="ARBA" id="ARBA00013202"/>
    </source>
</evidence>
<evidence type="ECO:0000256" key="2">
    <source>
        <dbReference type="ARBA" id="ARBA00001920"/>
    </source>
</evidence>
<dbReference type="GO" id="GO:0000949">
    <property type="term" value="P:aromatic amino acid family catabolic process to alcohol via Ehrlich pathway"/>
    <property type="evidence" value="ECO:0007669"/>
    <property type="project" value="TreeGrafter"/>
</dbReference>
<keyword evidence="10" id="KW-0786">Thiamine pyrophosphate</keyword>
<dbReference type="InterPro" id="IPR012001">
    <property type="entry name" value="Thiamin_PyroP_enz_TPP-bd_dom"/>
</dbReference>
<dbReference type="PANTHER" id="PTHR43452:SF6">
    <property type="entry name" value="PYRUVATE DECARBOXYLASE 2"/>
    <property type="match status" value="1"/>
</dbReference>
<keyword evidence="9" id="KW-0460">Magnesium</keyword>
<reference evidence="13 14" key="1">
    <citation type="submission" date="2023-10" db="EMBL/GenBank/DDBJ databases">
        <title>Chromosome-scale genome assembly provides insights into flower coloration mechanisms of Canna indica.</title>
        <authorList>
            <person name="Li C."/>
        </authorList>
    </citation>
    <scope>NUCLEOTIDE SEQUENCE [LARGE SCALE GENOMIC DNA]</scope>
    <source>
        <tissue evidence="13">Flower</tissue>
    </source>
</reference>
<evidence type="ECO:0000259" key="12">
    <source>
        <dbReference type="Pfam" id="PF02776"/>
    </source>
</evidence>
<keyword evidence="8" id="KW-0210">Decarboxylase</keyword>
<sequence>MSVEATLGRHLTRRLVQVSAHDVFSVPGDFNLTLLHHLIAEPELDVEYVADGYGRSCGIGACVATFTVGGLNVLNAIVGTYRENLPVICIVGGPNSNYYDTNRILHNTIDLADFSQKL</sequence>
<proteinExistence type="inferred from homology"/>
<comment type="catalytic activity">
    <reaction evidence="1">
        <text>a 2-oxocarboxylate + H(+) = an aldehyde + CO2</text>
        <dbReference type="Rhea" id="RHEA:11628"/>
        <dbReference type="ChEBI" id="CHEBI:15378"/>
        <dbReference type="ChEBI" id="CHEBI:16526"/>
        <dbReference type="ChEBI" id="CHEBI:17478"/>
        <dbReference type="ChEBI" id="CHEBI:35179"/>
        <dbReference type="EC" id="4.1.1.1"/>
    </reaction>
</comment>
<protein>
    <recommendedName>
        <fullName evidence="6">pyruvate decarboxylase</fullName>
        <ecNumber evidence="6">4.1.1.1</ecNumber>
    </recommendedName>
</protein>
<evidence type="ECO:0000256" key="9">
    <source>
        <dbReference type="ARBA" id="ARBA00022842"/>
    </source>
</evidence>
<gene>
    <name evidence="13" type="ORF">Cni_G18804</name>
</gene>
<dbReference type="InterPro" id="IPR012110">
    <property type="entry name" value="PDC/IPDC-like"/>
</dbReference>
<dbReference type="InterPro" id="IPR029061">
    <property type="entry name" value="THDP-binding"/>
</dbReference>
<dbReference type="Proteomes" id="UP001327560">
    <property type="component" value="Chromosome 6"/>
</dbReference>
<comment type="cofactor">
    <cofactor evidence="3">
        <name>thiamine diphosphate</name>
        <dbReference type="ChEBI" id="CHEBI:58937"/>
    </cofactor>
</comment>
<dbReference type="PANTHER" id="PTHR43452">
    <property type="entry name" value="PYRUVATE DECARBOXYLASE"/>
    <property type="match status" value="1"/>
</dbReference>
<evidence type="ECO:0000256" key="11">
    <source>
        <dbReference type="ARBA" id="ARBA00023239"/>
    </source>
</evidence>
<feature type="domain" description="Thiamine pyrophosphate enzyme N-terminal TPP-binding" evidence="12">
    <location>
        <begin position="6"/>
        <end position="107"/>
    </location>
</feature>
<dbReference type="EC" id="4.1.1.1" evidence="6"/>
<dbReference type="Gene3D" id="3.40.50.970">
    <property type="match status" value="1"/>
</dbReference>
<keyword evidence="11" id="KW-0456">Lyase</keyword>
<dbReference type="EMBL" id="CP136895">
    <property type="protein sequence ID" value="WOL10050.1"/>
    <property type="molecule type" value="Genomic_DNA"/>
</dbReference>